<reference evidence="1 2" key="1">
    <citation type="submission" date="2016-08" db="EMBL/GenBank/DDBJ databases">
        <title>A Parts List for Fungal Cellulosomes Revealed by Comparative Genomics.</title>
        <authorList>
            <consortium name="DOE Joint Genome Institute"/>
            <person name="Haitjema C.H."/>
            <person name="Gilmore S.P."/>
            <person name="Henske J.K."/>
            <person name="Solomon K.V."/>
            <person name="De Groot R."/>
            <person name="Kuo A."/>
            <person name="Mondo S.J."/>
            <person name="Salamov A.A."/>
            <person name="Labutti K."/>
            <person name="Zhao Z."/>
            <person name="Chiniquy J."/>
            <person name="Barry K."/>
            <person name="Brewer H.M."/>
            <person name="Purvine S.O."/>
            <person name="Wright A.T."/>
            <person name="Boxma B."/>
            <person name="Van Alen T."/>
            <person name="Hackstein J.H."/>
            <person name="Baker S.E."/>
            <person name="Grigoriev I.V."/>
            <person name="O'Malley M.A."/>
        </authorList>
    </citation>
    <scope>NUCLEOTIDE SEQUENCE [LARGE SCALE GENOMIC DNA]</scope>
    <source>
        <strain evidence="1 2">G1</strain>
    </source>
</reference>
<evidence type="ECO:0000313" key="1">
    <source>
        <dbReference type="EMBL" id="ORY20296.1"/>
    </source>
</evidence>
<evidence type="ECO:0000313" key="2">
    <source>
        <dbReference type="Proteomes" id="UP000193920"/>
    </source>
</evidence>
<dbReference type="EMBL" id="MCOG01000294">
    <property type="protein sequence ID" value="ORY20296.1"/>
    <property type="molecule type" value="Genomic_DNA"/>
</dbReference>
<keyword evidence="2" id="KW-1185">Reference proteome</keyword>
<dbReference type="Proteomes" id="UP000193920">
    <property type="component" value="Unassembled WGS sequence"/>
</dbReference>
<dbReference type="AlphaFoldDB" id="A0A1Y2ACR0"/>
<gene>
    <name evidence="1" type="ORF">LY90DRAFT_676849</name>
</gene>
<organism evidence="1 2">
    <name type="scientific">Neocallimastix californiae</name>
    <dbReference type="NCBI Taxonomy" id="1754190"/>
    <lineage>
        <taxon>Eukaryota</taxon>
        <taxon>Fungi</taxon>
        <taxon>Fungi incertae sedis</taxon>
        <taxon>Chytridiomycota</taxon>
        <taxon>Chytridiomycota incertae sedis</taxon>
        <taxon>Neocallimastigomycetes</taxon>
        <taxon>Neocallimastigales</taxon>
        <taxon>Neocallimastigaceae</taxon>
        <taxon>Neocallimastix</taxon>
    </lineage>
</organism>
<name>A0A1Y2ACR0_9FUNG</name>
<dbReference type="OrthoDB" id="2122479at2759"/>
<sequence>MNGTNRKKSNIYIYPSTKPFSGFTTLLHQPDNPRSAAIEVVLNNQNNNIDNGRDTQRVVLTKKQEIRLELARLGTKIDKMGLRKSNKKEESTLLDKKSKSMETMHLKNDNTKLLKKATSTYTLKDNTRKLYQNKPDEFRNKYIFDESTNKRKFSFFNKLKSKSSNKNIKNSLKSKKSNAKFETALSEVENAVERMMLSRLDDQRVTIIKK</sequence>
<comment type="caution">
    <text evidence="1">The sequence shown here is derived from an EMBL/GenBank/DDBJ whole genome shotgun (WGS) entry which is preliminary data.</text>
</comment>
<protein>
    <submittedName>
        <fullName evidence="1">Uncharacterized protein</fullName>
    </submittedName>
</protein>
<accession>A0A1Y2ACR0</accession>
<proteinExistence type="predicted"/>